<dbReference type="PANTHER" id="PTHR21310">
    <property type="entry name" value="AMINOGLYCOSIDE PHOSPHOTRANSFERASE-RELATED-RELATED"/>
    <property type="match status" value="1"/>
</dbReference>
<evidence type="ECO:0000313" key="15">
    <source>
        <dbReference type="Proteomes" id="UP000078389"/>
    </source>
</evidence>
<feature type="binding site" evidence="12">
    <location>
        <position position="190"/>
    </location>
    <ligand>
        <name>Mg(2+)</name>
        <dbReference type="ChEBI" id="CHEBI:18420"/>
    </ligand>
</feature>
<dbReference type="GO" id="GO:0046677">
    <property type="term" value="P:response to antibiotic"/>
    <property type="evidence" value="ECO:0007669"/>
    <property type="project" value="UniProtKB-KW"/>
</dbReference>
<comment type="catalytic activity">
    <reaction evidence="9">
        <text>kanamycin A + ATP = kanamycin 3'-phosphate + ADP + H(+)</text>
        <dbReference type="Rhea" id="RHEA:24256"/>
        <dbReference type="ChEBI" id="CHEBI:15378"/>
        <dbReference type="ChEBI" id="CHEBI:30616"/>
        <dbReference type="ChEBI" id="CHEBI:57909"/>
        <dbReference type="ChEBI" id="CHEBI:58214"/>
        <dbReference type="ChEBI" id="CHEBI:456216"/>
        <dbReference type="EC" id="2.7.1.95"/>
    </reaction>
</comment>
<evidence type="ECO:0000313" key="14">
    <source>
        <dbReference type="EMBL" id="OAM76187.1"/>
    </source>
</evidence>
<proteinExistence type="inferred from homology"/>
<dbReference type="CDD" id="cd05150">
    <property type="entry name" value="APH"/>
    <property type="match status" value="1"/>
</dbReference>
<accession>A0A178HU64</accession>
<keyword evidence="6 10" id="KW-0418">Kinase</keyword>
<evidence type="ECO:0000256" key="4">
    <source>
        <dbReference type="ARBA" id="ARBA00022679"/>
    </source>
</evidence>
<keyword evidence="5 10" id="KW-0547">Nucleotide-binding</keyword>
<gene>
    <name evidence="14" type="ORF">A3840_13190</name>
</gene>
<keyword evidence="4 10" id="KW-0808">Transferase</keyword>
<comment type="caution">
    <text evidence="14">The sequence shown here is derived from an EMBL/GenBank/DDBJ whole genome shotgun (WGS) entry which is preliminary data.</text>
</comment>
<reference evidence="14 15" key="1">
    <citation type="submission" date="2016-03" db="EMBL/GenBank/DDBJ databases">
        <title>Genome sequencing of Devosia sp. S37.</title>
        <authorList>
            <person name="Mohd Nor M."/>
        </authorList>
    </citation>
    <scope>NUCLEOTIDE SEQUENCE [LARGE SCALE GENOMIC DNA]</scope>
    <source>
        <strain evidence="14 15">S37</strain>
    </source>
</reference>
<dbReference type="SUPFAM" id="SSF56112">
    <property type="entry name" value="Protein kinase-like (PK-like)"/>
    <property type="match status" value="1"/>
</dbReference>
<evidence type="ECO:0000256" key="5">
    <source>
        <dbReference type="ARBA" id="ARBA00022741"/>
    </source>
</evidence>
<dbReference type="Proteomes" id="UP000078389">
    <property type="component" value="Unassembled WGS sequence"/>
</dbReference>
<dbReference type="Gene3D" id="3.90.1200.10">
    <property type="match status" value="1"/>
</dbReference>
<keyword evidence="7 10" id="KW-0067">ATP-binding</keyword>
<keyword evidence="8 10" id="KW-0046">Antibiotic resistance</keyword>
<evidence type="ECO:0000256" key="12">
    <source>
        <dbReference type="PIRSR" id="PIRSR000706-2"/>
    </source>
</evidence>
<feature type="active site" description="Proton acceptor" evidence="11">
    <location>
        <position position="185"/>
    </location>
</feature>
<dbReference type="Gene3D" id="3.30.200.20">
    <property type="entry name" value="Phosphorylase Kinase, domain 1"/>
    <property type="match status" value="1"/>
</dbReference>
<dbReference type="NCBIfam" id="NF033068">
    <property type="entry name" value="APH_3p"/>
    <property type="match status" value="1"/>
</dbReference>
<evidence type="ECO:0000256" key="7">
    <source>
        <dbReference type="ARBA" id="ARBA00022840"/>
    </source>
</evidence>
<name>A0A178HU64_9HYPH</name>
<dbReference type="InterPro" id="IPR024165">
    <property type="entry name" value="Kan/Strep_kinase"/>
</dbReference>
<evidence type="ECO:0000256" key="11">
    <source>
        <dbReference type="PIRSR" id="PIRSR000706-1"/>
    </source>
</evidence>
<evidence type="ECO:0000256" key="3">
    <source>
        <dbReference type="ARBA" id="ARBA00017903"/>
    </source>
</evidence>
<evidence type="ECO:0000256" key="6">
    <source>
        <dbReference type="ARBA" id="ARBA00022777"/>
    </source>
</evidence>
<evidence type="ECO:0000256" key="10">
    <source>
        <dbReference type="PIRNR" id="PIRNR000706"/>
    </source>
</evidence>
<sequence>MSKPSDLPESLGPLLTLDWTEITLGQSSCDVWRIALGDGNAVFLKAERLHDLAELPGEIERLNWLTRMGFKSPRVIDAEQAHGRLWLLMSAVPGADLTRFVDQPGDFVRVYAQGLKRMHALDPAQCPFDHGIDARLDEAERRLAAGLVDESDFDIERQGWTARQVLDWLVANPPETGELIVTHGDASSPNVLAQDGRFSGLVDCGRMGRADVWQDLAIACRSIAYNIGEEHVAAFLKAYGAEWDAAKYRYYCTLDEMF</sequence>
<evidence type="ECO:0000256" key="1">
    <source>
        <dbReference type="ARBA" id="ARBA00006219"/>
    </source>
</evidence>
<dbReference type="STRING" id="1770058.A3840_13190"/>
<dbReference type="InterPro" id="IPR002575">
    <property type="entry name" value="Aminoglycoside_PTrfase"/>
</dbReference>
<keyword evidence="12" id="KW-0460">Magnesium</keyword>
<keyword evidence="12" id="KW-0479">Metal-binding</keyword>
<dbReference type="PIRSF" id="PIRSF000706">
    <property type="entry name" value="Kanamycin_kin"/>
    <property type="match status" value="1"/>
</dbReference>
<dbReference type="EMBL" id="LVVY01000097">
    <property type="protein sequence ID" value="OAM76187.1"/>
    <property type="molecule type" value="Genomic_DNA"/>
</dbReference>
<organism evidence="14 15">
    <name type="scientific">Devosia elaeis</name>
    <dbReference type="NCBI Taxonomy" id="1770058"/>
    <lineage>
        <taxon>Bacteria</taxon>
        <taxon>Pseudomonadati</taxon>
        <taxon>Pseudomonadota</taxon>
        <taxon>Alphaproteobacteria</taxon>
        <taxon>Hyphomicrobiales</taxon>
        <taxon>Devosiaceae</taxon>
        <taxon>Devosia</taxon>
    </lineage>
</organism>
<dbReference type="GO" id="GO:0046872">
    <property type="term" value="F:metal ion binding"/>
    <property type="evidence" value="ECO:0007669"/>
    <property type="project" value="UniProtKB-KW"/>
</dbReference>
<protein>
    <recommendedName>
        <fullName evidence="3">Aminoglycoside 3'-phosphotransferase</fullName>
        <ecNumber evidence="2">2.7.1.95</ecNumber>
    </recommendedName>
</protein>
<dbReference type="EC" id="2.7.1.95" evidence="2"/>
<dbReference type="AlphaFoldDB" id="A0A178HU64"/>
<dbReference type="InterPro" id="IPR051678">
    <property type="entry name" value="AGP_Transferase"/>
</dbReference>
<dbReference type="Pfam" id="PF01636">
    <property type="entry name" value="APH"/>
    <property type="match status" value="1"/>
</dbReference>
<evidence type="ECO:0000259" key="13">
    <source>
        <dbReference type="Pfam" id="PF01636"/>
    </source>
</evidence>
<dbReference type="InterPro" id="IPR011009">
    <property type="entry name" value="Kinase-like_dom_sf"/>
</dbReference>
<comment type="similarity">
    <text evidence="1 10">Belongs to the aminoglycoside phosphotransferase family.</text>
</comment>
<dbReference type="GO" id="GO:0008910">
    <property type="term" value="F:kanamycin kinase activity"/>
    <property type="evidence" value="ECO:0007669"/>
    <property type="project" value="UniProtKB-EC"/>
</dbReference>
<evidence type="ECO:0000256" key="8">
    <source>
        <dbReference type="ARBA" id="ARBA00023251"/>
    </source>
</evidence>
<dbReference type="RefSeq" id="WP_067457548.1">
    <property type="nucleotide sequence ID" value="NZ_LVVY01000097.1"/>
</dbReference>
<keyword evidence="15" id="KW-1185">Reference proteome</keyword>
<feature type="domain" description="Aminoglycoside phosphotransferase" evidence="13">
    <location>
        <begin position="20"/>
        <end position="247"/>
    </location>
</feature>
<dbReference type="PANTHER" id="PTHR21310:SF41">
    <property type="entry name" value="3'-PHOSPHOTRANSFERASE, PUTATIVE-RELATED"/>
    <property type="match status" value="1"/>
</dbReference>
<feature type="binding site" evidence="12">
    <location>
        <position position="203"/>
    </location>
    <ligand>
        <name>Mg(2+)</name>
        <dbReference type="ChEBI" id="CHEBI:18420"/>
    </ligand>
</feature>
<dbReference type="GO" id="GO:0005524">
    <property type="term" value="F:ATP binding"/>
    <property type="evidence" value="ECO:0007669"/>
    <property type="project" value="UniProtKB-KW"/>
</dbReference>
<evidence type="ECO:0000256" key="9">
    <source>
        <dbReference type="ARBA" id="ARBA00048925"/>
    </source>
</evidence>
<evidence type="ECO:0000256" key="2">
    <source>
        <dbReference type="ARBA" id="ARBA00012193"/>
    </source>
</evidence>